<dbReference type="Pfam" id="PF00126">
    <property type="entry name" value="HTH_1"/>
    <property type="match status" value="1"/>
</dbReference>
<dbReference type="Gene3D" id="1.10.10.10">
    <property type="entry name" value="Winged helix-like DNA-binding domain superfamily/Winged helix DNA-binding domain"/>
    <property type="match status" value="1"/>
</dbReference>
<dbReference type="GO" id="GO:0003700">
    <property type="term" value="F:DNA-binding transcription factor activity"/>
    <property type="evidence" value="ECO:0007669"/>
    <property type="project" value="InterPro"/>
</dbReference>
<keyword evidence="3" id="KW-0238">DNA-binding</keyword>
<dbReference type="EMBL" id="SNXC01000009">
    <property type="protein sequence ID" value="TDO99424.1"/>
    <property type="molecule type" value="Genomic_DNA"/>
</dbReference>
<dbReference type="CDD" id="cd08422">
    <property type="entry name" value="PBP2_CrgA_like"/>
    <property type="match status" value="1"/>
</dbReference>
<dbReference type="InterPro" id="IPR058163">
    <property type="entry name" value="LysR-type_TF_proteobact-type"/>
</dbReference>
<proteinExistence type="inferred from homology"/>
<keyword evidence="4" id="KW-0804">Transcription</keyword>
<dbReference type="Proteomes" id="UP000294656">
    <property type="component" value="Unassembled WGS sequence"/>
</dbReference>
<evidence type="ECO:0000256" key="3">
    <source>
        <dbReference type="ARBA" id="ARBA00023125"/>
    </source>
</evidence>
<dbReference type="InterPro" id="IPR036388">
    <property type="entry name" value="WH-like_DNA-bd_sf"/>
</dbReference>
<dbReference type="GO" id="GO:0006351">
    <property type="term" value="P:DNA-templated transcription"/>
    <property type="evidence" value="ECO:0007669"/>
    <property type="project" value="TreeGrafter"/>
</dbReference>
<dbReference type="InterPro" id="IPR005119">
    <property type="entry name" value="LysR_subst-bd"/>
</dbReference>
<comment type="similarity">
    <text evidence="1">Belongs to the LysR transcriptional regulatory family.</text>
</comment>
<keyword evidence="7" id="KW-1185">Reference proteome</keyword>
<dbReference type="PROSITE" id="PS50931">
    <property type="entry name" value="HTH_LYSR"/>
    <property type="match status" value="1"/>
</dbReference>
<evidence type="ECO:0000256" key="1">
    <source>
        <dbReference type="ARBA" id="ARBA00009437"/>
    </source>
</evidence>
<sequence length="309" mass="34511">MTPQLISLLPDLATFILIVNEGSFTAASHKLGVTPSALSKLVTRLENALSVKLLERSTRKLAITAAGQRIYEQCLVMINAAQNAVELSDAEHAEAAGELTVAAPEAFLFSVIQPLIVPFLLEHPKIQLKLRAADGHIDIFNDNIDVAFRLTDQPDENQVMKNIGKTALMVCASPDYLSRKGIPKHPNDLINHDCLYLAENDKDNIWTFMNLHESYSVSVGGRYAVNHSQMRLNGVKQGLGIGIFHDFVVKEALEKKDVVQVLPSWHIKSSYHGSIIMQYAQTRYMPARLRTFIDFMMNHLSTKLDQPHQ</sequence>
<accession>A0A4R6MD34</accession>
<dbReference type="PANTHER" id="PTHR30537">
    <property type="entry name" value="HTH-TYPE TRANSCRIPTIONAL REGULATOR"/>
    <property type="match status" value="1"/>
</dbReference>
<evidence type="ECO:0000313" key="6">
    <source>
        <dbReference type="EMBL" id="TDO99424.1"/>
    </source>
</evidence>
<comment type="caution">
    <text evidence="6">The sequence shown here is derived from an EMBL/GenBank/DDBJ whole genome shotgun (WGS) entry which is preliminary data.</text>
</comment>
<evidence type="ECO:0000256" key="4">
    <source>
        <dbReference type="ARBA" id="ARBA00023163"/>
    </source>
</evidence>
<protein>
    <submittedName>
        <fullName evidence="6">LysR family transcriptional regulator</fullName>
    </submittedName>
</protein>
<dbReference type="SUPFAM" id="SSF53850">
    <property type="entry name" value="Periplasmic binding protein-like II"/>
    <property type="match status" value="1"/>
</dbReference>
<evidence type="ECO:0000259" key="5">
    <source>
        <dbReference type="PROSITE" id="PS50931"/>
    </source>
</evidence>
<dbReference type="InterPro" id="IPR036390">
    <property type="entry name" value="WH_DNA-bd_sf"/>
</dbReference>
<name>A0A4R6MD34_9GAMM</name>
<gene>
    <name evidence="6" type="ORF">DFP79_0406</name>
</gene>
<dbReference type="AlphaFoldDB" id="A0A4R6MD34"/>
<keyword evidence="2" id="KW-0805">Transcription regulation</keyword>
<evidence type="ECO:0000256" key="2">
    <source>
        <dbReference type="ARBA" id="ARBA00023015"/>
    </source>
</evidence>
<evidence type="ECO:0000313" key="7">
    <source>
        <dbReference type="Proteomes" id="UP000294656"/>
    </source>
</evidence>
<dbReference type="PANTHER" id="PTHR30537:SF5">
    <property type="entry name" value="HTH-TYPE TRANSCRIPTIONAL ACTIVATOR TTDR-RELATED"/>
    <property type="match status" value="1"/>
</dbReference>
<dbReference type="SUPFAM" id="SSF46785">
    <property type="entry name" value="Winged helix' DNA-binding domain"/>
    <property type="match status" value="1"/>
</dbReference>
<feature type="domain" description="HTH lysR-type" evidence="5">
    <location>
        <begin position="9"/>
        <end position="64"/>
    </location>
</feature>
<dbReference type="RefSeq" id="WP_133502285.1">
    <property type="nucleotide sequence ID" value="NZ_SNXC01000009.1"/>
</dbReference>
<organism evidence="6 7">
    <name type="scientific">Marinomonas balearica</name>
    <dbReference type="NCBI Taxonomy" id="491947"/>
    <lineage>
        <taxon>Bacteria</taxon>
        <taxon>Pseudomonadati</taxon>
        <taxon>Pseudomonadota</taxon>
        <taxon>Gammaproteobacteria</taxon>
        <taxon>Oceanospirillales</taxon>
        <taxon>Oceanospirillaceae</taxon>
        <taxon>Marinomonas</taxon>
    </lineage>
</organism>
<dbReference type="InterPro" id="IPR000847">
    <property type="entry name" value="LysR_HTH_N"/>
</dbReference>
<reference evidence="6 7" key="1">
    <citation type="submission" date="2019-03" db="EMBL/GenBank/DDBJ databases">
        <title>Genomic Encyclopedia of Type Strains, Phase III (KMG-III): the genomes of soil and plant-associated and newly described type strains.</title>
        <authorList>
            <person name="Whitman W."/>
        </authorList>
    </citation>
    <scope>NUCLEOTIDE SEQUENCE [LARGE SCALE GENOMIC DNA]</scope>
    <source>
        <strain evidence="6 7">CECT 7378</strain>
    </source>
</reference>
<dbReference type="OrthoDB" id="9815676at2"/>
<dbReference type="FunFam" id="1.10.10.10:FF:000001">
    <property type="entry name" value="LysR family transcriptional regulator"/>
    <property type="match status" value="1"/>
</dbReference>
<dbReference type="Pfam" id="PF03466">
    <property type="entry name" value="LysR_substrate"/>
    <property type="match status" value="1"/>
</dbReference>
<dbReference type="Gene3D" id="3.40.190.290">
    <property type="match status" value="1"/>
</dbReference>
<dbReference type="GO" id="GO:0043565">
    <property type="term" value="F:sequence-specific DNA binding"/>
    <property type="evidence" value="ECO:0007669"/>
    <property type="project" value="TreeGrafter"/>
</dbReference>